<dbReference type="SUPFAM" id="SSF56112">
    <property type="entry name" value="Protein kinase-like (PK-like)"/>
    <property type="match status" value="1"/>
</dbReference>
<evidence type="ECO:0008006" key="4">
    <source>
        <dbReference type="Google" id="ProtNLM"/>
    </source>
</evidence>
<evidence type="ECO:0000256" key="1">
    <source>
        <dbReference type="ARBA" id="ARBA00022705"/>
    </source>
</evidence>
<dbReference type="AlphaFoldDB" id="A0A2U8DTD2"/>
<dbReference type="RefSeq" id="WP_032076874.1">
    <property type="nucleotide sequence ID" value="NZ_CP020953.1"/>
</dbReference>
<reference evidence="3" key="1">
    <citation type="submission" date="2017-04" db="EMBL/GenBank/DDBJ databases">
        <authorList>
            <person name="Song Y."/>
            <person name="Cho B.-K."/>
        </authorList>
    </citation>
    <scope>NUCLEOTIDE SEQUENCE [LARGE SCALE GENOMIC DNA]</scope>
    <source>
        <strain evidence="3">SL1</strain>
    </source>
</reference>
<dbReference type="InterPro" id="IPR001623">
    <property type="entry name" value="DnaJ_domain"/>
</dbReference>
<dbReference type="CDD" id="cd06257">
    <property type="entry name" value="DnaJ"/>
    <property type="match status" value="1"/>
</dbReference>
<evidence type="ECO:0000313" key="2">
    <source>
        <dbReference type="EMBL" id="AWI05675.1"/>
    </source>
</evidence>
<gene>
    <name evidence="2" type="ORF">B9W14_14575</name>
</gene>
<protein>
    <recommendedName>
        <fullName evidence="4">J domain-containing protein</fullName>
    </recommendedName>
</protein>
<evidence type="ECO:0000313" key="3">
    <source>
        <dbReference type="Proteomes" id="UP000244910"/>
    </source>
</evidence>
<dbReference type="EMBL" id="CP020953">
    <property type="protein sequence ID" value="AWI05675.1"/>
    <property type="molecule type" value="Genomic_DNA"/>
</dbReference>
<dbReference type="InterPro" id="IPR011009">
    <property type="entry name" value="Kinase-like_dom_sf"/>
</dbReference>
<dbReference type="SUPFAM" id="SSF46565">
    <property type="entry name" value="Chaperone J-domain"/>
    <property type="match status" value="1"/>
</dbReference>
<keyword evidence="1" id="KW-0235">DNA replication</keyword>
<name>A0A2U8DTD2_9CLOT</name>
<dbReference type="Proteomes" id="UP000244910">
    <property type="component" value="Chromosome"/>
</dbReference>
<keyword evidence="3" id="KW-1185">Reference proteome</keyword>
<proteinExistence type="predicted"/>
<sequence>MFTVNEILTMKEPGDLFSDSRTIKEEYHKLTKYWHPDFNFNSKESQDVMAKVNELYFKGLDLMKNGTWKADGFIRISGKDNKVYELKYHIFHNFELGAMYIGNTAVLYLIDENNKDLYENAIKIIDNFTYADSGMKEEVSKYLPKILGRFETKDNKLGIVIQKTSDLFLLKDVLDYFDGNIPEKHAAWILSSLYNLVCYLDYAELSHNSISLKNYFVSPEGHSGALLGGWWYAVPQGEKMLGVTEETYSIMPPKVKNTKVGDISTDLESIRLIGRKLLGDKNGTNLNSKSFIPIPMINWVRGVSSSKAVEDYENWMKCLYDSFGERKFTIMNLNDTQLYEKVKKF</sequence>
<dbReference type="InterPro" id="IPR036869">
    <property type="entry name" value="J_dom_sf"/>
</dbReference>
<organism evidence="2 3">
    <name type="scientific">Clostridium drakei</name>
    <dbReference type="NCBI Taxonomy" id="332101"/>
    <lineage>
        <taxon>Bacteria</taxon>
        <taxon>Bacillati</taxon>
        <taxon>Bacillota</taxon>
        <taxon>Clostridia</taxon>
        <taxon>Eubacteriales</taxon>
        <taxon>Clostridiaceae</taxon>
        <taxon>Clostridium</taxon>
    </lineage>
</organism>
<dbReference type="OrthoDB" id="1817326at2"/>
<dbReference type="KEGG" id="cdrk:B9W14_14575"/>
<dbReference type="GO" id="GO:0006260">
    <property type="term" value="P:DNA replication"/>
    <property type="evidence" value="ECO:0007669"/>
    <property type="project" value="UniProtKB-KW"/>
</dbReference>
<accession>A0A2U8DTD2</accession>